<evidence type="ECO:0000256" key="12">
    <source>
        <dbReference type="ARBA" id="ARBA00022842"/>
    </source>
</evidence>
<comment type="catalytic activity">
    <reaction evidence="16">
        <text>hydrogencarbonate + L-glutamine + 2 ATP + H2O = carbamoyl phosphate + L-glutamate + 2 ADP + phosphate + 2 H(+)</text>
        <dbReference type="Rhea" id="RHEA:18633"/>
        <dbReference type="ChEBI" id="CHEBI:15377"/>
        <dbReference type="ChEBI" id="CHEBI:15378"/>
        <dbReference type="ChEBI" id="CHEBI:17544"/>
        <dbReference type="ChEBI" id="CHEBI:29985"/>
        <dbReference type="ChEBI" id="CHEBI:30616"/>
        <dbReference type="ChEBI" id="CHEBI:43474"/>
        <dbReference type="ChEBI" id="CHEBI:58228"/>
        <dbReference type="ChEBI" id="CHEBI:58359"/>
        <dbReference type="ChEBI" id="CHEBI:456216"/>
        <dbReference type="EC" id="6.3.5.5"/>
    </reaction>
</comment>
<dbReference type="GO" id="GO:0044205">
    <property type="term" value="P:'de novo' UMP biosynthetic process"/>
    <property type="evidence" value="ECO:0007669"/>
    <property type="project" value="UniProtKB-UniPathway"/>
</dbReference>
<gene>
    <name evidence="22" type="primary">carB</name>
    <name evidence="22" type="ORF">B9G79_14225</name>
</gene>
<dbReference type="NCBIfam" id="NF003671">
    <property type="entry name" value="PRK05294.1"/>
    <property type="match status" value="1"/>
</dbReference>
<dbReference type="Pfam" id="PF02142">
    <property type="entry name" value="MGS"/>
    <property type="match status" value="1"/>
</dbReference>
<evidence type="ECO:0000313" key="23">
    <source>
        <dbReference type="Proteomes" id="UP000197003"/>
    </source>
</evidence>
<dbReference type="Proteomes" id="UP000197003">
    <property type="component" value="Chromosome"/>
</dbReference>
<dbReference type="GO" id="GO:0006526">
    <property type="term" value="P:L-arginine biosynthetic process"/>
    <property type="evidence" value="ECO:0007669"/>
    <property type="project" value="UniProtKB-KW"/>
</dbReference>
<keyword evidence="5" id="KW-0055">Arginine biosynthesis</keyword>
<evidence type="ECO:0000256" key="7">
    <source>
        <dbReference type="ARBA" id="ARBA00022605"/>
    </source>
</evidence>
<dbReference type="InterPro" id="IPR013815">
    <property type="entry name" value="ATP_grasp_subdomain_1"/>
</dbReference>
<comment type="cofactor">
    <cofactor evidence="1">
        <name>Mn(2+)</name>
        <dbReference type="ChEBI" id="CHEBI:29035"/>
    </cofactor>
</comment>
<dbReference type="GO" id="GO:0004087">
    <property type="term" value="F:carbamoyl-phosphate synthase (ammonia) activity"/>
    <property type="evidence" value="ECO:0007669"/>
    <property type="project" value="UniProtKB-EC"/>
</dbReference>
<sequence length="1064" mass="117522">MPRKSSIKRVLIIGSGPIVIGQACEFDYSGTQACKALMKEGLEVILVNSNPATIMTDPEIATRVYVEPLKVDYLEKIIAKEMPDAVIPTLGGQTALNLALDLHAKGILQKYKVQLLGATPQVIKAGEDREIFRGLLDKIGAKYPKSHLIRTYEHGLQIADELGYPMILRPNYTLGGGGGGIAYSPEEYKKMLVTALHESPTSEVLVEESILGWKEYELEVMRDHKGTFVVVCSIENLDPCGVHTGDSITVAPQQTLSDREYQSMRDEACKIINEVGIETGGANIQFAVHPTTRERVVIEMNPRVSRSSALASKATGFPIAKIAALLAIGYSLDELQNDITKVTPSCYEPALDYIVTKIPRFAFEKFAGSKDSLTTQMKSVGEVMGIGRTLQESLMKALASLEKDPQAIPEVELETGKISYPNSRRIYHLFQAFRDGKTVAEIEELTRINPYFLEHIEALIKFERMFKADFTENNVDLLLKAKRKGFTDARLAALIGRKESDIRALREKHQMFPRYQQVDTCAGEFESSTPYFYSSYWPQASAKVNAPDAVVIIGSGPNRIGQGIEFDYSCVRGVKGFQKNGRKVIMVNSNPETVSTDYDTSDVLFFEPLTVESLTEIMRFMKPLGFVAQLGGQTPIGVAPDLVKAGFRLLGSSLETIDLAEDRGLFSKICRELNFAIPNSGMAGSLEEALRIEKSVGYPMICRPSYVLGGRRMEVIENTEELLSYFQRHKDYISADKPCLMDQFLAGALEVDVDLVRGEDWVVVGGIVEHIEAAGVHSGDSMGVLPPHRLKPETCERIEELSKQLANRIGVIGHLNLQLAVKNDVVFMLEANPRSSRSVPFVAKATGIPLIDLGVAAMLGKKKKDLKLENLNWRNTESVSVKGVVFPFKKFPESDSILGPEMKSTGESMGRGRNYSEALAKAFLSSNIRLPKIGQVFFSLRDKDKEVMLPLARELQRMGYGVSATTGTANFFNDKGVNCLSLRKVDEGRPHCVDKIRSGDVAFVINTTSGRRAIEASFDIRRACTDYNIPCLTESDAAEAFILALKNERNESSSVEALGAMEEF</sequence>
<feature type="domain" description="ATP-grasp" evidence="20">
    <location>
        <begin position="133"/>
        <end position="328"/>
    </location>
</feature>
<feature type="domain" description="MGS-like" evidence="21">
    <location>
        <begin position="928"/>
        <end position="1064"/>
    </location>
</feature>
<reference evidence="22 23" key="1">
    <citation type="submission" date="2017-04" db="EMBL/GenBank/DDBJ databases">
        <title>Whole genome sequence of Bdellovibrio bacteriovorus strain SSB218315.</title>
        <authorList>
            <person name="Oyedara O."/>
            <person name="Rodriguez-Perez M.A."/>
        </authorList>
    </citation>
    <scope>NUCLEOTIDE SEQUENCE [LARGE SCALE GENOMIC DNA]</scope>
    <source>
        <strain evidence="22 23">SSB218315</strain>
    </source>
</reference>
<dbReference type="EMBL" id="CP020946">
    <property type="protein sequence ID" value="ASD64641.1"/>
    <property type="molecule type" value="Genomic_DNA"/>
</dbReference>
<keyword evidence="10 19" id="KW-0547">Nucleotide-binding</keyword>
<dbReference type="NCBIfam" id="TIGR01369">
    <property type="entry name" value="CPSaseII_lrg"/>
    <property type="match status" value="1"/>
</dbReference>
<dbReference type="InterPro" id="IPR011761">
    <property type="entry name" value="ATP-grasp"/>
</dbReference>
<dbReference type="Pfam" id="PF25596">
    <property type="entry name" value="CPSase_L_D1"/>
    <property type="match status" value="2"/>
</dbReference>
<keyword evidence="12" id="KW-0460">Magnesium</keyword>
<dbReference type="SMART" id="SM00851">
    <property type="entry name" value="MGS"/>
    <property type="match status" value="1"/>
</dbReference>
<dbReference type="InterPro" id="IPR033937">
    <property type="entry name" value="MGS_CPS_CarB"/>
</dbReference>
<dbReference type="PROSITE" id="PS51257">
    <property type="entry name" value="PROKAR_LIPOPROTEIN"/>
    <property type="match status" value="1"/>
</dbReference>
<dbReference type="FunFam" id="1.10.1030.10:FF:000002">
    <property type="entry name" value="Carbamoyl-phosphate synthase large chain"/>
    <property type="match status" value="1"/>
</dbReference>
<dbReference type="InterPro" id="IPR058047">
    <property type="entry name" value="CPSase_preATP-grasp"/>
</dbReference>
<evidence type="ECO:0000256" key="3">
    <source>
        <dbReference type="ARBA" id="ARBA00005077"/>
    </source>
</evidence>
<dbReference type="PROSITE" id="PS00867">
    <property type="entry name" value="CPSASE_2"/>
    <property type="match status" value="2"/>
</dbReference>
<evidence type="ECO:0000256" key="15">
    <source>
        <dbReference type="ARBA" id="ARBA00047359"/>
    </source>
</evidence>
<dbReference type="PANTHER" id="PTHR11405">
    <property type="entry name" value="CARBAMOYLTRANSFERASE FAMILY MEMBER"/>
    <property type="match status" value="1"/>
</dbReference>
<dbReference type="SUPFAM" id="SSF52335">
    <property type="entry name" value="Methylglyoxal synthase-like"/>
    <property type="match status" value="1"/>
</dbReference>
<dbReference type="InterPro" id="IPR016185">
    <property type="entry name" value="PreATP-grasp_dom_sf"/>
</dbReference>
<keyword evidence="9" id="KW-0677">Repeat</keyword>
<evidence type="ECO:0000256" key="17">
    <source>
        <dbReference type="ARBA" id="ARBA00057223"/>
    </source>
</evidence>
<dbReference type="SUPFAM" id="SSF48108">
    <property type="entry name" value="Carbamoyl phosphate synthetase, large subunit connection domain"/>
    <property type="match status" value="1"/>
</dbReference>
<evidence type="ECO:0000256" key="2">
    <source>
        <dbReference type="ARBA" id="ARBA00004812"/>
    </source>
</evidence>
<evidence type="ECO:0000256" key="19">
    <source>
        <dbReference type="PROSITE-ProRule" id="PRU00409"/>
    </source>
</evidence>
<dbReference type="Gene3D" id="3.30.1490.20">
    <property type="entry name" value="ATP-grasp fold, A domain"/>
    <property type="match status" value="1"/>
</dbReference>
<dbReference type="Gene3D" id="3.40.50.20">
    <property type="match status" value="2"/>
</dbReference>
<dbReference type="Gene3D" id="3.30.470.20">
    <property type="entry name" value="ATP-grasp fold, B domain"/>
    <property type="match status" value="2"/>
</dbReference>
<dbReference type="InterPro" id="IPR005480">
    <property type="entry name" value="CPSase_lsu_oligo"/>
</dbReference>
<comment type="catalytic activity">
    <reaction evidence="15">
        <text>hydrogencarbonate + NH4(+) + 2 ATP = carbamoyl phosphate + 2 ADP + phosphate + 2 H(+)</text>
        <dbReference type="Rhea" id="RHEA:18029"/>
        <dbReference type="ChEBI" id="CHEBI:15378"/>
        <dbReference type="ChEBI" id="CHEBI:17544"/>
        <dbReference type="ChEBI" id="CHEBI:28938"/>
        <dbReference type="ChEBI" id="CHEBI:30616"/>
        <dbReference type="ChEBI" id="CHEBI:43474"/>
        <dbReference type="ChEBI" id="CHEBI:58228"/>
        <dbReference type="ChEBI" id="CHEBI:456216"/>
        <dbReference type="EC" id="6.3.4.16"/>
    </reaction>
</comment>
<evidence type="ECO:0000256" key="1">
    <source>
        <dbReference type="ARBA" id="ARBA00001936"/>
    </source>
</evidence>
<dbReference type="SUPFAM" id="SSF52440">
    <property type="entry name" value="PreATP-grasp domain"/>
    <property type="match status" value="2"/>
</dbReference>
<dbReference type="AlphaFoldDB" id="A0A1Z3NB39"/>
<keyword evidence="8" id="KW-0479">Metal-binding</keyword>
<dbReference type="Gene3D" id="1.10.1030.10">
    <property type="entry name" value="Carbamoyl-phosphate synthetase, large subunit oligomerisation domain"/>
    <property type="match status" value="1"/>
</dbReference>
<dbReference type="Gene3D" id="3.40.50.1380">
    <property type="entry name" value="Methylglyoxal synthase-like domain"/>
    <property type="match status" value="1"/>
</dbReference>
<dbReference type="SMART" id="SM01096">
    <property type="entry name" value="CPSase_L_D3"/>
    <property type="match status" value="1"/>
</dbReference>
<dbReference type="FunFam" id="3.40.50.20:FF:000001">
    <property type="entry name" value="Carbamoyl-phosphate synthase large chain"/>
    <property type="match status" value="2"/>
</dbReference>
<dbReference type="GO" id="GO:0005737">
    <property type="term" value="C:cytoplasm"/>
    <property type="evidence" value="ECO:0007669"/>
    <property type="project" value="TreeGrafter"/>
</dbReference>
<protein>
    <submittedName>
        <fullName evidence="22">Carbamoyl phosphate synthase large subunit</fullName>
    </submittedName>
</protein>
<evidence type="ECO:0000256" key="4">
    <source>
        <dbReference type="ARBA" id="ARBA00009799"/>
    </source>
</evidence>
<accession>A0A1Z3NB39</accession>
<keyword evidence="13" id="KW-0665">Pyrimidine biosynthesis</keyword>
<evidence type="ECO:0000256" key="6">
    <source>
        <dbReference type="ARBA" id="ARBA00022598"/>
    </source>
</evidence>
<dbReference type="UniPathway" id="UPA00070">
    <property type="reaction ID" value="UER00115"/>
</dbReference>
<keyword evidence="11 19" id="KW-0067">ATP-binding</keyword>
<keyword evidence="14" id="KW-0464">Manganese</keyword>
<evidence type="ECO:0000256" key="8">
    <source>
        <dbReference type="ARBA" id="ARBA00022723"/>
    </source>
</evidence>
<dbReference type="GO" id="GO:0005524">
    <property type="term" value="F:ATP binding"/>
    <property type="evidence" value="ECO:0007669"/>
    <property type="project" value="UniProtKB-UniRule"/>
</dbReference>
<comment type="pathway">
    <text evidence="3">Amino-acid biosynthesis; L-arginine biosynthesis; carbamoyl phosphate from bicarbonate: step 1/1.</text>
</comment>
<dbReference type="CDD" id="cd01424">
    <property type="entry name" value="MGS_CPS_II"/>
    <property type="match status" value="1"/>
</dbReference>
<comment type="similarity">
    <text evidence="4">Belongs to the CarB family.</text>
</comment>
<dbReference type="InterPro" id="IPR006275">
    <property type="entry name" value="CPSase_lsu"/>
</dbReference>
<dbReference type="GO" id="GO:0004088">
    <property type="term" value="F:carbamoyl-phosphate synthase (glutamine-hydrolyzing) activity"/>
    <property type="evidence" value="ECO:0007669"/>
    <property type="project" value="UniProtKB-EC"/>
</dbReference>
<dbReference type="InterPro" id="IPR005483">
    <property type="entry name" value="CPSase_dom"/>
</dbReference>
<dbReference type="SUPFAM" id="SSF56059">
    <property type="entry name" value="Glutathione synthetase ATP-binding domain-like"/>
    <property type="match status" value="2"/>
</dbReference>
<dbReference type="FunFam" id="3.30.470.20:FF:000007">
    <property type="entry name" value="Carbamoyl-phosphate synthase large chain"/>
    <property type="match status" value="1"/>
</dbReference>
<evidence type="ECO:0000256" key="16">
    <source>
        <dbReference type="ARBA" id="ARBA00048816"/>
    </source>
</evidence>
<comment type="pathway">
    <text evidence="2">Pyrimidine metabolism; UMP biosynthesis via de novo pathway; (S)-dihydroorotate from bicarbonate: step 1/3.</text>
</comment>
<comment type="subunit">
    <text evidence="18">Composed of two chains; the small (or glutamine) chain promotes the hydrolysis of glutamine to ammonia, which is used by the large (or ammonia) chain to synthesize carbamoyl phosphate. Tetramer of heterodimers (alpha,beta)4.</text>
</comment>
<dbReference type="InterPro" id="IPR036914">
    <property type="entry name" value="MGS-like_dom_sf"/>
</dbReference>
<evidence type="ECO:0000313" key="22">
    <source>
        <dbReference type="EMBL" id="ASD64641.1"/>
    </source>
</evidence>
<dbReference type="RefSeq" id="WP_088566095.1">
    <property type="nucleotide sequence ID" value="NZ_CP020946.1"/>
</dbReference>
<evidence type="ECO:0000256" key="18">
    <source>
        <dbReference type="ARBA" id="ARBA00062056"/>
    </source>
</evidence>
<dbReference type="PROSITE" id="PS51855">
    <property type="entry name" value="MGS"/>
    <property type="match status" value="1"/>
</dbReference>
<keyword evidence="7" id="KW-0028">Amino-acid biosynthesis</keyword>
<dbReference type="InterPro" id="IPR005479">
    <property type="entry name" value="CPAse_ATP-bd"/>
</dbReference>
<evidence type="ECO:0000259" key="21">
    <source>
        <dbReference type="PROSITE" id="PS51855"/>
    </source>
</evidence>
<dbReference type="InterPro" id="IPR011607">
    <property type="entry name" value="MGS-like_dom"/>
</dbReference>
<dbReference type="Pfam" id="PF02786">
    <property type="entry name" value="CPSase_L_D2"/>
    <property type="match status" value="2"/>
</dbReference>
<organism evidence="22 23">
    <name type="scientific">Bdellovibrio bacteriovorus</name>
    <dbReference type="NCBI Taxonomy" id="959"/>
    <lineage>
        <taxon>Bacteria</taxon>
        <taxon>Pseudomonadati</taxon>
        <taxon>Bdellovibrionota</taxon>
        <taxon>Bdellovibrionia</taxon>
        <taxon>Bdellovibrionales</taxon>
        <taxon>Pseudobdellovibrionaceae</taxon>
        <taxon>Bdellovibrio</taxon>
    </lineage>
</organism>
<evidence type="ECO:0000256" key="10">
    <source>
        <dbReference type="ARBA" id="ARBA00022741"/>
    </source>
</evidence>
<evidence type="ECO:0000256" key="14">
    <source>
        <dbReference type="ARBA" id="ARBA00023211"/>
    </source>
</evidence>
<dbReference type="GO" id="GO:0006541">
    <property type="term" value="P:glutamine metabolic process"/>
    <property type="evidence" value="ECO:0007669"/>
    <property type="project" value="TreeGrafter"/>
</dbReference>
<dbReference type="InterPro" id="IPR036897">
    <property type="entry name" value="CarbamoylP_synth_lsu_oligo_sf"/>
</dbReference>
<dbReference type="Pfam" id="PF02787">
    <property type="entry name" value="CPSase_L_D3"/>
    <property type="match status" value="1"/>
</dbReference>
<dbReference type="FunFam" id="3.30.470.20:FF:000026">
    <property type="entry name" value="Carbamoyl-phosphate synthase large chain"/>
    <property type="match status" value="1"/>
</dbReference>
<dbReference type="PRINTS" id="PR00098">
    <property type="entry name" value="CPSASE"/>
</dbReference>
<evidence type="ECO:0000256" key="11">
    <source>
        <dbReference type="ARBA" id="ARBA00022840"/>
    </source>
</evidence>
<evidence type="ECO:0000256" key="13">
    <source>
        <dbReference type="ARBA" id="ARBA00022975"/>
    </source>
</evidence>
<keyword evidence="6" id="KW-0436">Ligase</keyword>
<proteinExistence type="inferred from homology"/>
<evidence type="ECO:0000256" key="9">
    <source>
        <dbReference type="ARBA" id="ARBA00022737"/>
    </source>
</evidence>
<dbReference type="PANTHER" id="PTHR11405:SF53">
    <property type="entry name" value="CARBAMOYL-PHOSPHATE SYNTHASE [AMMONIA], MITOCHONDRIAL"/>
    <property type="match status" value="1"/>
</dbReference>
<dbReference type="GO" id="GO:0046872">
    <property type="term" value="F:metal ion binding"/>
    <property type="evidence" value="ECO:0007669"/>
    <property type="project" value="UniProtKB-KW"/>
</dbReference>
<dbReference type="NCBIfam" id="NF009455">
    <property type="entry name" value="PRK12815.1"/>
    <property type="match status" value="1"/>
</dbReference>
<name>A0A1Z3NB39_BDEBC</name>
<dbReference type="OrthoDB" id="5287054at2"/>
<evidence type="ECO:0000259" key="20">
    <source>
        <dbReference type="PROSITE" id="PS50975"/>
    </source>
</evidence>
<evidence type="ECO:0000256" key="5">
    <source>
        <dbReference type="ARBA" id="ARBA00022571"/>
    </source>
</evidence>
<feature type="domain" description="ATP-grasp" evidence="20">
    <location>
        <begin position="667"/>
        <end position="859"/>
    </location>
</feature>
<comment type="function">
    <text evidence="17">Large subunit of the glutamine-dependent carbamoyl phosphate synthetase (CPSase). CPSase catalyzes the formation of carbamoyl phosphate from the ammonia moiety of glutamine, carbonate, and phosphate donated by ATP, constituting the first step of 2 biosynthetic pathways, one leading to arginine and/or urea and the other to pyrimidine nucleotides. The large subunit (synthetase) binds the substrates ammonia (free or transferred from glutamine from the small subunit), hydrogencarbonate and ATP and carries out an ATP-coupled ligase reaction, activating hydrogencarbonate by forming carboxy phosphate which reacts with ammonia to form carbamoyl phosphate.</text>
</comment>
<dbReference type="PROSITE" id="PS50975">
    <property type="entry name" value="ATP_GRASP"/>
    <property type="match status" value="2"/>
</dbReference>